<evidence type="ECO:0000256" key="9">
    <source>
        <dbReference type="ARBA" id="ARBA00022932"/>
    </source>
</evidence>
<keyword evidence="4 12" id="KW-0548">Nucleotidyltransferase</keyword>
<dbReference type="GO" id="GO:0003688">
    <property type="term" value="F:DNA replication origin binding"/>
    <property type="evidence" value="ECO:0007669"/>
    <property type="project" value="TreeGrafter"/>
</dbReference>
<feature type="compositionally biased region" description="Low complexity" evidence="13">
    <location>
        <begin position="180"/>
        <end position="195"/>
    </location>
</feature>
<protein>
    <recommendedName>
        <fullName evidence="12">DNA polymerase</fullName>
        <ecNumber evidence="12">2.7.7.7</ecNumber>
    </recommendedName>
</protein>
<dbReference type="GO" id="GO:1902975">
    <property type="term" value="P:mitotic DNA replication initiation"/>
    <property type="evidence" value="ECO:0007669"/>
    <property type="project" value="InterPro"/>
</dbReference>
<evidence type="ECO:0000256" key="8">
    <source>
        <dbReference type="ARBA" id="ARBA00022833"/>
    </source>
</evidence>
<dbReference type="InterPro" id="IPR017964">
    <property type="entry name" value="DNA-dir_DNA_pol_B_CS"/>
</dbReference>
<dbReference type="Gene3D" id="3.30.70.2820">
    <property type="match status" value="1"/>
</dbReference>
<feature type="compositionally biased region" description="Basic and acidic residues" evidence="13">
    <location>
        <begin position="105"/>
        <end position="115"/>
    </location>
</feature>
<evidence type="ECO:0000256" key="1">
    <source>
        <dbReference type="ARBA" id="ARBA00004123"/>
    </source>
</evidence>
<evidence type="ECO:0000259" key="17">
    <source>
        <dbReference type="Pfam" id="PF12254"/>
    </source>
</evidence>
<dbReference type="CDD" id="cd05776">
    <property type="entry name" value="DNA_polB_alpha_exo"/>
    <property type="match status" value="1"/>
</dbReference>
<dbReference type="InterPro" id="IPR043502">
    <property type="entry name" value="DNA/RNA_pol_sf"/>
</dbReference>
<dbReference type="GO" id="GO:0006272">
    <property type="term" value="P:leading strand elongation"/>
    <property type="evidence" value="ECO:0007669"/>
    <property type="project" value="TreeGrafter"/>
</dbReference>
<dbReference type="Gene3D" id="1.10.3200.20">
    <property type="entry name" value="DNA Polymerase alpha, zinc finger"/>
    <property type="match status" value="1"/>
</dbReference>
<dbReference type="InterPro" id="IPR023211">
    <property type="entry name" value="DNA_pol_palm_dom_sf"/>
</dbReference>
<evidence type="ECO:0000313" key="18">
    <source>
        <dbReference type="EMBL" id="KAK9866527.1"/>
    </source>
</evidence>
<evidence type="ECO:0000259" key="14">
    <source>
        <dbReference type="Pfam" id="PF00136"/>
    </source>
</evidence>
<dbReference type="Gene3D" id="1.10.132.60">
    <property type="entry name" value="DNA polymerase family B, C-terminal domain"/>
    <property type="match status" value="1"/>
</dbReference>
<feature type="region of interest" description="Disordered" evidence="13">
    <location>
        <begin position="1343"/>
        <end position="1363"/>
    </location>
</feature>
<keyword evidence="6" id="KW-0479">Metal-binding</keyword>
<reference evidence="18 19" key="1">
    <citation type="journal article" date="2024" name="Nat. Commun.">
        <title>Phylogenomics reveals the evolutionary origins of lichenization in chlorophyte algae.</title>
        <authorList>
            <person name="Puginier C."/>
            <person name="Libourel C."/>
            <person name="Otte J."/>
            <person name="Skaloud P."/>
            <person name="Haon M."/>
            <person name="Grisel S."/>
            <person name="Petersen M."/>
            <person name="Berrin J.G."/>
            <person name="Delaux P.M."/>
            <person name="Dal Grande F."/>
            <person name="Keller J."/>
        </authorList>
    </citation>
    <scope>NUCLEOTIDE SEQUENCE [LARGE SCALE GENOMIC DNA]</scope>
    <source>
        <strain evidence="18 19">SAG 2523</strain>
    </source>
</reference>
<keyword evidence="3 12" id="KW-0808">Transferase</keyword>
<evidence type="ECO:0000256" key="6">
    <source>
        <dbReference type="ARBA" id="ARBA00022723"/>
    </source>
</evidence>
<dbReference type="FunFam" id="1.10.132.60:FF:000004">
    <property type="entry name" value="DNA polymerase"/>
    <property type="match status" value="1"/>
</dbReference>
<evidence type="ECO:0000256" key="5">
    <source>
        <dbReference type="ARBA" id="ARBA00022705"/>
    </source>
</evidence>
<dbReference type="Gene3D" id="3.90.1600.10">
    <property type="entry name" value="Palm domain of DNA polymerase"/>
    <property type="match status" value="2"/>
</dbReference>
<dbReference type="GO" id="GO:0000166">
    <property type="term" value="F:nucleotide binding"/>
    <property type="evidence" value="ECO:0007669"/>
    <property type="project" value="InterPro"/>
</dbReference>
<feature type="domain" description="Zinc finger DNA-directed DNA polymerase family B alpha" evidence="16">
    <location>
        <begin position="1247"/>
        <end position="1455"/>
    </location>
</feature>
<evidence type="ECO:0000259" key="16">
    <source>
        <dbReference type="Pfam" id="PF08996"/>
    </source>
</evidence>
<dbReference type="Gene3D" id="2.40.50.730">
    <property type="match status" value="1"/>
</dbReference>
<dbReference type="InterPro" id="IPR036397">
    <property type="entry name" value="RNaseH_sf"/>
</dbReference>
<dbReference type="Proteomes" id="UP001485043">
    <property type="component" value="Unassembled WGS sequence"/>
</dbReference>
<dbReference type="Pfam" id="PF08996">
    <property type="entry name" value="zf-DNA_Pol"/>
    <property type="match status" value="1"/>
</dbReference>
<dbReference type="InterPro" id="IPR045846">
    <property type="entry name" value="POLBc_alpha"/>
</dbReference>
<feature type="domain" description="DNA-directed DNA polymerase family B multifunctional" evidence="14">
    <location>
        <begin position="757"/>
        <end position="1200"/>
    </location>
</feature>
<proteinExistence type="inferred from homology"/>
<keyword evidence="11" id="KW-0539">Nucleus</keyword>
<dbReference type="PRINTS" id="PR00106">
    <property type="entry name" value="DNAPOLB"/>
</dbReference>
<name>A0AAW1TBP5_9CHLO</name>
<evidence type="ECO:0000256" key="4">
    <source>
        <dbReference type="ARBA" id="ARBA00022695"/>
    </source>
</evidence>
<feature type="compositionally biased region" description="Low complexity" evidence="13">
    <location>
        <begin position="123"/>
        <end position="144"/>
    </location>
</feature>
<dbReference type="InterPro" id="IPR006134">
    <property type="entry name" value="DNA-dir_DNA_pol_B_multi_dom"/>
</dbReference>
<dbReference type="InterPro" id="IPR015088">
    <property type="entry name" value="Znf_DNA-dir_DNA_pol_B_alpha"/>
</dbReference>
<evidence type="ECO:0000256" key="13">
    <source>
        <dbReference type="SAM" id="MobiDB-lite"/>
    </source>
</evidence>
<dbReference type="GO" id="GO:0005658">
    <property type="term" value="C:alpha DNA polymerase:primase complex"/>
    <property type="evidence" value="ECO:0007669"/>
    <property type="project" value="TreeGrafter"/>
</dbReference>
<evidence type="ECO:0000256" key="3">
    <source>
        <dbReference type="ARBA" id="ARBA00022679"/>
    </source>
</evidence>
<dbReference type="GO" id="GO:0006273">
    <property type="term" value="P:lagging strand elongation"/>
    <property type="evidence" value="ECO:0007669"/>
    <property type="project" value="TreeGrafter"/>
</dbReference>
<dbReference type="Pfam" id="PF03104">
    <property type="entry name" value="DNA_pol_B_exo1"/>
    <property type="match status" value="1"/>
</dbReference>
<evidence type="ECO:0000256" key="10">
    <source>
        <dbReference type="ARBA" id="ARBA00023125"/>
    </source>
</evidence>
<feature type="region of interest" description="Disordered" evidence="13">
    <location>
        <begin position="62"/>
        <end position="345"/>
    </location>
</feature>
<sequence length="1462" mass="157916">MDSSRGKRAKPVNKAKSALEELAELRRTGGKRVATYEVEEETAVYDVMDDDEYSKFAAQRRDEAGDFIEDDDGMGYADIGEEDDWSREADGEETPEENGCKKRKDGGLRPKEAGNNKKPALDAAAQQARQRMQKMFAAAAGQGKKAAKVSEHTSDSMLDDILGDLGGPPLPRPAVKPEQPRTSLGRRPSSLPRSRFASESAAVPTCPDADFPGAPDSPSAEGAGDDGGPKWGHNPGPDHDDGPAADMDDADMADALCDAAADHANDDGEQGPADATASNGPAMLSDHQPAATPLPARLRPGAMKEDTLPANPRSGLSTPDPVFPAPPTPASAAPASGWQQMQNAEQDDGIVKDEAGAEWVDDGSLPVDGEGHLPFYFLDAHEEPSQPGVVHLFGKVPEQRQHLSCCAVVRGFSVNLFFVPRPGAMPAATNPQLTSLEHEAQTNPAAKPQLLRFLHVKYPATGSRLPLGLKGDYFAAVLGTNQSALEMLLLKRRDRAPPMLLVTALNLKTYLNPQTNENEVVAASVVYMSNVSTDAPMPLETVHDRRQVHHFSTVRRLNGQPFPTGFDGEVQRANGGQAGPAVLTQQASERALLTGLLARLRALDPDAIVGHNLTAFDLDVLLHRLQAHKVPQWSRIGRLKRSRMPNLGGGGHTFGGGAGPGLQAALAGRLLVDTYLAARETVKEVDYSLATLSRSLLSQERSDLQASAIPGKYESAAGLMSLVQHAESDAWLALGLACVLNILPLSCQLSTLSGSLWSRALQGQRAQRIEMLLLHEFHQRKFLLPDKLTHKERDRLAKAADPDGPEEAQPSGGKRKPAYAGGLVLEPKKGLYDSYVLLLDFNSLYPSIIQEYNICFTTVLRPQNGESPALPTPSEDLAVLPKVISMLVQRRRQVKNLMKDEKNEERRQQLNIRQQALKLTANSMYGCLGFGGSRFYARPLAELITAQGREILQSTVDLVQNNLNVEVIYGDTDSIMISTGKEALQDVLALGNAVKREVNKRYRKLEIEMDGIYKSMLLLQKKKYAAVRIEPTGEEVVEQKGLDIVRRDWCPLSKDCGNFALRRILSGEPRDEVVAAIHEHLEQVKAALTEGSVPLHKFIITKQLTKQPSEYPDAANQPHVQVALRRRAAGMRSAASQGDTVPYIICLKKAEDGSVEPTKGLAERAYHPEEISDNPRLSVDTEYYIAQQLHPVVSRLCAPIEGTDASRLAACLGLDSSRFRGGPGAGTGAGESGEDAREDALLAPGSSLDDPSRYQKCEPLWLCSNGEQFPMSSLEDVAHGNIAAQSVLQPPAATTGEGEGGLSAAQLANQARLRAREAVAEYYNGWLQSDDELNPSTTRNVCLQGQEDEQGGASTTNPSSTGRMHRKVAEAALHTQLMHYQRLLDWRGALWRAFPAPTPGGQPAQGGGSIAALAEKRAAGDGHLAALKPTLQPACAALQRLMDRSRHGWVDLSSLLGSLTAC</sequence>
<dbReference type="InterPro" id="IPR038256">
    <property type="entry name" value="Pol_alpha_znc_sf"/>
</dbReference>
<evidence type="ECO:0000259" key="15">
    <source>
        <dbReference type="Pfam" id="PF03104"/>
    </source>
</evidence>
<dbReference type="Pfam" id="PF00136">
    <property type="entry name" value="DNA_pol_B"/>
    <property type="match status" value="1"/>
</dbReference>
<accession>A0AAW1TBP5</accession>
<evidence type="ECO:0000256" key="12">
    <source>
        <dbReference type="RuleBase" id="RU000442"/>
    </source>
</evidence>
<comment type="subcellular location">
    <subcellularLocation>
        <location evidence="1">Nucleus</location>
    </subcellularLocation>
</comment>
<evidence type="ECO:0000256" key="11">
    <source>
        <dbReference type="ARBA" id="ARBA00023242"/>
    </source>
</evidence>
<comment type="catalytic activity">
    <reaction evidence="12">
        <text>DNA(n) + a 2'-deoxyribonucleoside 5'-triphosphate = DNA(n+1) + diphosphate</text>
        <dbReference type="Rhea" id="RHEA:22508"/>
        <dbReference type="Rhea" id="RHEA-COMP:17339"/>
        <dbReference type="Rhea" id="RHEA-COMP:17340"/>
        <dbReference type="ChEBI" id="CHEBI:33019"/>
        <dbReference type="ChEBI" id="CHEBI:61560"/>
        <dbReference type="ChEBI" id="CHEBI:173112"/>
        <dbReference type="EC" id="2.7.7.7"/>
    </reaction>
</comment>
<keyword evidence="10 12" id="KW-0238">DNA-binding</keyword>
<dbReference type="PANTHER" id="PTHR45861:SF1">
    <property type="entry name" value="DNA POLYMERASE ALPHA CATALYTIC SUBUNIT"/>
    <property type="match status" value="1"/>
</dbReference>
<organism evidence="18 19">
    <name type="scientific">Apatococcus fuscideae</name>
    <dbReference type="NCBI Taxonomy" id="2026836"/>
    <lineage>
        <taxon>Eukaryota</taxon>
        <taxon>Viridiplantae</taxon>
        <taxon>Chlorophyta</taxon>
        <taxon>core chlorophytes</taxon>
        <taxon>Trebouxiophyceae</taxon>
        <taxon>Chlorellales</taxon>
        <taxon>Chlorellaceae</taxon>
        <taxon>Apatococcus</taxon>
    </lineage>
</organism>
<dbReference type="InterPro" id="IPR006172">
    <property type="entry name" value="DNA-dir_DNA_pol_B"/>
</dbReference>
<dbReference type="SMART" id="SM00486">
    <property type="entry name" value="POLBc"/>
    <property type="match status" value="1"/>
</dbReference>
<dbReference type="GO" id="GO:0003887">
    <property type="term" value="F:DNA-directed DNA polymerase activity"/>
    <property type="evidence" value="ECO:0007669"/>
    <property type="project" value="UniProtKB-KW"/>
</dbReference>
<evidence type="ECO:0000256" key="7">
    <source>
        <dbReference type="ARBA" id="ARBA00022771"/>
    </source>
</evidence>
<keyword evidence="8" id="KW-0862">Zinc</keyword>
<gene>
    <name evidence="18" type="ORF">WJX84_004559</name>
</gene>
<dbReference type="GO" id="GO:0008270">
    <property type="term" value="F:zinc ion binding"/>
    <property type="evidence" value="ECO:0007669"/>
    <property type="project" value="UniProtKB-KW"/>
</dbReference>
<dbReference type="Gene3D" id="3.30.420.10">
    <property type="entry name" value="Ribonuclease H-like superfamily/Ribonuclease H"/>
    <property type="match status" value="1"/>
</dbReference>
<dbReference type="InterPro" id="IPR024647">
    <property type="entry name" value="DNA_pol_a_cat_su_N"/>
</dbReference>
<feature type="compositionally biased region" description="Low complexity" evidence="13">
    <location>
        <begin position="289"/>
        <end position="301"/>
    </location>
</feature>
<dbReference type="InterPro" id="IPR042087">
    <property type="entry name" value="DNA_pol_B_thumb"/>
</dbReference>
<dbReference type="SUPFAM" id="SSF56672">
    <property type="entry name" value="DNA/RNA polymerases"/>
    <property type="match status" value="1"/>
</dbReference>
<dbReference type="CDD" id="cd05532">
    <property type="entry name" value="POLBc_alpha"/>
    <property type="match status" value="1"/>
</dbReference>
<keyword evidence="5 12" id="KW-0235">DNA replication</keyword>
<comment type="caution">
    <text evidence="18">The sequence shown here is derived from an EMBL/GenBank/DDBJ whole genome shotgun (WGS) entry which is preliminary data.</text>
</comment>
<comment type="similarity">
    <text evidence="2 12">Belongs to the DNA polymerase type-B family.</text>
</comment>
<keyword evidence="9 12" id="KW-0239">DNA-directed DNA polymerase</keyword>
<dbReference type="SUPFAM" id="SSF53098">
    <property type="entry name" value="Ribonuclease H-like"/>
    <property type="match status" value="1"/>
</dbReference>
<feature type="region of interest" description="Disordered" evidence="13">
    <location>
        <begin position="795"/>
        <end position="819"/>
    </location>
</feature>
<dbReference type="InterPro" id="IPR012337">
    <property type="entry name" value="RNaseH-like_sf"/>
</dbReference>
<feature type="compositionally biased region" description="Polar residues" evidence="13">
    <location>
        <begin position="1352"/>
        <end position="1362"/>
    </location>
</feature>
<dbReference type="NCBIfam" id="TIGR00592">
    <property type="entry name" value="pol2"/>
    <property type="match status" value="1"/>
</dbReference>
<dbReference type="Pfam" id="PF12254">
    <property type="entry name" value="DNA_pol_alpha_N"/>
    <property type="match status" value="1"/>
</dbReference>
<evidence type="ECO:0000313" key="19">
    <source>
        <dbReference type="Proteomes" id="UP001485043"/>
    </source>
</evidence>
<feature type="domain" description="DNA-directed DNA polymerase family B exonuclease" evidence="15">
    <location>
        <begin position="510"/>
        <end position="691"/>
    </location>
</feature>
<keyword evidence="19" id="KW-1185">Reference proteome</keyword>
<dbReference type="GO" id="GO:0003697">
    <property type="term" value="F:single-stranded DNA binding"/>
    <property type="evidence" value="ECO:0007669"/>
    <property type="project" value="TreeGrafter"/>
</dbReference>
<keyword evidence="7" id="KW-0863">Zinc-finger</keyword>
<dbReference type="PANTHER" id="PTHR45861">
    <property type="entry name" value="DNA POLYMERASE ALPHA CATALYTIC SUBUNIT"/>
    <property type="match status" value="1"/>
</dbReference>
<feature type="domain" description="DNA polymerase alpha catalytic subunit N-terminal" evidence="17">
    <location>
        <begin position="19"/>
        <end position="85"/>
    </location>
</feature>
<dbReference type="InterPro" id="IPR006133">
    <property type="entry name" value="DNA-dir_DNA_pol_B_exonuc"/>
</dbReference>
<dbReference type="EC" id="2.7.7.7" evidence="12"/>
<evidence type="ECO:0000256" key="2">
    <source>
        <dbReference type="ARBA" id="ARBA00005755"/>
    </source>
</evidence>
<feature type="compositionally biased region" description="Acidic residues" evidence="13">
    <location>
        <begin position="65"/>
        <end position="96"/>
    </location>
</feature>
<dbReference type="GO" id="GO:0003682">
    <property type="term" value="F:chromatin binding"/>
    <property type="evidence" value="ECO:0007669"/>
    <property type="project" value="TreeGrafter"/>
</dbReference>
<dbReference type="PROSITE" id="PS00116">
    <property type="entry name" value="DNA_POLYMERASE_B"/>
    <property type="match status" value="1"/>
</dbReference>
<dbReference type="EMBL" id="JALJOV010000154">
    <property type="protein sequence ID" value="KAK9866527.1"/>
    <property type="molecule type" value="Genomic_DNA"/>
</dbReference>